<reference evidence="2" key="1">
    <citation type="submission" date="2020-10" db="EMBL/GenBank/DDBJ databases">
        <authorList>
            <person name="Gilroy R."/>
        </authorList>
    </citation>
    <scope>NUCLEOTIDE SEQUENCE</scope>
    <source>
        <strain evidence="2">ChiBcec2-4451</strain>
    </source>
</reference>
<name>A0A9D1T682_9FIRM</name>
<keyword evidence="1" id="KW-0812">Transmembrane</keyword>
<proteinExistence type="predicted"/>
<accession>A0A9D1T682</accession>
<organism evidence="2 3">
    <name type="scientific">Candidatus Pullilachnospira stercoravium</name>
    <dbReference type="NCBI Taxonomy" id="2840913"/>
    <lineage>
        <taxon>Bacteria</taxon>
        <taxon>Bacillati</taxon>
        <taxon>Bacillota</taxon>
        <taxon>Clostridia</taxon>
        <taxon>Lachnospirales</taxon>
        <taxon>Lachnospiraceae</taxon>
        <taxon>Lachnospiraceae incertae sedis</taxon>
        <taxon>Candidatus Pullilachnospira</taxon>
    </lineage>
</organism>
<feature type="transmembrane region" description="Helical" evidence="1">
    <location>
        <begin position="15"/>
        <end position="36"/>
    </location>
</feature>
<comment type="caution">
    <text evidence="2">The sequence shown here is derived from an EMBL/GenBank/DDBJ whole genome shotgun (WGS) entry which is preliminary data.</text>
</comment>
<dbReference type="EMBL" id="DVON01000200">
    <property type="protein sequence ID" value="HIV13375.1"/>
    <property type="molecule type" value="Genomic_DNA"/>
</dbReference>
<sequence length="207" mass="23661">MAENFWAAGKVHFKYHYWFHLLAATLFFLAAPFLVGMEALNFPQTGKVLEFYFSLSGIILLTPLFAPDQNRDIRDLLRTREMPFWWLHLIRLAEAFVSLTVLAVLFLFWMRAGECRFEFLPCCLGTLATCLFLGGLGILAASLTDSLPIGYMVSMIYYVCNFGSGRDYLGPFYLFTMTEGTFDGKMWIGISGILMILLGILWGRRRI</sequence>
<feature type="transmembrane region" description="Helical" evidence="1">
    <location>
        <begin position="122"/>
        <end position="143"/>
    </location>
</feature>
<feature type="transmembrane region" description="Helical" evidence="1">
    <location>
        <begin position="186"/>
        <end position="203"/>
    </location>
</feature>
<dbReference type="AlphaFoldDB" id="A0A9D1T682"/>
<reference evidence="2" key="2">
    <citation type="journal article" date="2021" name="PeerJ">
        <title>Extensive microbial diversity within the chicken gut microbiome revealed by metagenomics and culture.</title>
        <authorList>
            <person name="Gilroy R."/>
            <person name="Ravi A."/>
            <person name="Getino M."/>
            <person name="Pursley I."/>
            <person name="Horton D.L."/>
            <person name="Alikhan N.F."/>
            <person name="Baker D."/>
            <person name="Gharbi K."/>
            <person name="Hall N."/>
            <person name="Watson M."/>
            <person name="Adriaenssens E.M."/>
            <person name="Foster-Nyarko E."/>
            <person name="Jarju S."/>
            <person name="Secka A."/>
            <person name="Antonio M."/>
            <person name="Oren A."/>
            <person name="Chaudhuri R.R."/>
            <person name="La Ragione R."/>
            <person name="Hildebrand F."/>
            <person name="Pallen M.J."/>
        </authorList>
    </citation>
    <scope>NUCLEOTIDE SEQUENCE</scope>
    <source>
        <strain evidence="2">ChiBcec2-4451</strain>
    </source>
</reference>
<dbReference type="Proteomes" id="UP000886723">
    <property type="component" value="Unassembled WGS sequence"/>
</dbReference>
<evidence type="ECO:0000313" key="3">
    <source>
        <dbReference type="Proteomes" id="UP000886723"/>
    </source>
</evidence>
<keyword evidence="1" id="KW-0472">Membrane</keyword>
<evidence type="ECO:0000313" key="2">
    <source>
        <dbReference type="EMBL" id="HIV13375.1"/>
    </source>
</evidence>
<feature type="transmembrane region" description="Helical" evidence="1">
    <location>
        <begin position="48"/>
        <end position="66"/>
    </location>
</feature>
<protein>
    <submittedName>
        <fullName evidence="2">Uncharacterized protein</fullName>
    </submittedName>
</protein>
<gene>
    <name evidence="2" type="ORF">IAA63_09590</name>
</gene>
<keyword evidence="1" id="KW-1133">Transmembrane helix</keyword>
<feature type="transmembrane region" description="Helical" evidence="1">
    <location>
        <begin position="86"/>
        <end position="110"/>
    </location>
</feature>
<evidence type="ECO:0000256" key="1">
    <source>
        <dbReference type="SAM" id="Phobius"/>
    </source>
</evidence>